<feature type="transmembrane region" description="Helical" evidence="5">
    <location>
        <begin position="400"/>
        <end position="420"/>
    </location>
</feature>
<feature type="transmembrane region" description="Helical" evidence="5">
    <location>
        <begin position="373"/>
        <end position="394"/>
    </location>
</feature>
<dbReference type="OMA" id="WSDKTKK"/>
<evidence type="ECO:0000256" key="5">
    <source>
        <dbReference type="SAM" id="Phobius"/>
    </source>
</evidence>
<dbReference type="Pfam" id="PF07690">
    <property type="entry name" value="MFS_1"/>
    <property type="match status" value="1"/>
</dbReference>
<evidence type="ECO:0000256" key="3">
    <source>
        <dbReference type="ARBA" id="ARBA00022989"/>
    </source>
</evidence>
<gene>
    <name evidence="6" type="ORF">DAPPUDRAFT_329199</name>
</gene>
<dbReference type="PANTHER" id="PTHR23507:SF1">
    <property type="entry name" value="FI18259P1-RELATED"/>
    <property type="match status" value="1"/>
</dbReference>
<feature type="transmembrane region" description="Helical" evidence="5">
    <location>
        <begin position="432"/>
        <end position="455"/>
    </location>
</feature>
<comment type="subcellular location">
    <subcellularLocation>
        <location evidence="1">Membrane</location>
        <topology evidence="1">Multi-pass membrane protein</topology>
    </subcellularLocation>
</comment>
<keyword evidence="3 5" id="KW-1133">Transmembrane helix</keyword>
<dbReference type="SUPFAM" id="SSF103473">
    <property type="entry name" value="MFS general substrate transporter"/>
    <property type="match status" value="1"/>
</dbReference>
<name>E9HFY2_DAPPU</name>
<dbReference type="PhylomeDB" id="E9HFY2"/>
<keyword evidence="2 5" id="KW-0812">Transmembrane</keyword>
<dbReference type="GO" id="GO:0055085">
    <property type="term" value="P:transmembrane transport"/>
    <property type="evidence" value="ECO:0000318"/>
    <property type="project" value="GO_Central"/>
</dbReference>
<feature type="transmembrane region" description="Helical" evidence="5">
    <location>
        <begin position="305"/>
        <end position="322"/>
    </location>
</feature>
<keyword evidence="4 5" id="KW-0472">Membrane</keyword>
<dbReference type="InterPro" id="IPR011701">
    <property type="entry name" value="MFS"/>
</dbReference>
<dbReference type="GO" id="GO:0016020">
    <property type="term" value="C:membrane"/>
    <property type="evidence" value="ECO:0000318"/>
    <property type="project" value="GO_Central"/>
</dbReference>
<protein>
    <recommendedName>
        <fullName evidence="8">Major facilitator superfamily (MFS) profile domain-containing protein</fullName>
    </recommendedName>
</protein>
<dbReference type="Gene3D" id="1.20.1250.20">
    <property type="entry name" value="MFS general substrate transporter like domains"/>
    <property type="match status" value="1"/>
</dbReference>
<organism evidence="6 7">
    <name type="scientific">Daphnia pulex</name>
    <name type="common">Water flea</name>
    <dbReference type="NCBI Taxonomy" id="6669"/>
    <lineage>
        <taxon>Eukaryota</taxon>
        <taxon>Metazoa</taxon>
        <taxon>Ecdysozoa</taxon>
        <taxon>Arthropoda</taxon>
        <taxon>Crustacea</taxon>
        <taxon>Branchiopoda</taxon>
        <taxon>Diplostraca</taxon>
        <taxon>Cladocera</taxon>
        <taxon>Anomopoda</taxon>
        <taxon>Daphniidae</taxon>
        <taxon>Daphnia</taxon>
    </lineage>
</organism>
<feature type="transmembrane region" description="Helical" evidence="5">
    <location>
        <begin position="461"/>
        <end position="489"/>
    </location>
</feature>
<dbReference type="InterPro" id="IPR036259">
    <property type="entry name" value="MFS_trans_sf"/>
</dbReference>
<feature type="transmembrane region" description="Helical" evidence="5">
    <location>
        <begin position="221"/>
        <end position="242"/>
    </location>
</feature>
<dbReference type="EMBL" id="GL732638">
    <property type="protein sequence ID" value="EFX69296.1"/>
    <property type="molecule type" value="Genomic_DNA"/>
</dbReference>
<dbReference type="Proteomes" id="UP000000305">
    <property type="component" value="Unassembled WGS sequence"/>
</dbReference>
<dbReference type="eggNOG" id="KOG2816">
    <property type="taxonomic scope" value="Eukaryota"/>
</dbReference>
<evidence type="ECO:0000313" key="6">
    <source>
        <dbReference type="EMBL" id="EFX69296.1"/>
    </source>
</evidence>
<dbReference type="FunCoup" id="E9HFY2">
    <property type="interactions" value="38"/>
</dbReference>
<evidence type="ECO:0000256" key="4">
    <source>
        <dbReference type="ARBA" id="ARBA00023136"/>
    </source>
</evidence>
<feature type="transmembrane region" description="Helical" evidence="5">
    <location>
        <begin position="342"/>
        <end position="361"/>
    </location>
</feature>
<proteinExistence type="predicted"/>
<dbReference type="AlphaFoldDB" id="E9HFY2"/>
<feature type="transmembrane region" description="Helical" evidence="5">
    <location>
        <begin position="39"/>
        <end position="58"/>
    </location>
</feature>
<keyword evidence="7" id="KW-1185">Reference proteome</keyword>
<evidence type="ECO:0008006" key="8">
    <source>
        <dbReference type="Google" id="ProtNLM"/>
    </source>
</evidence>
<evidence type="ECO:0000313" key="7">
    <source>
        <dbReference type="Proteomes" id="UP000000305"/>
    </source>
</evidence>
<accession>E9HFY2</accession>
<dbReference type="InParanoid" id="E9HFY2"/>
<feature type="transmembrane region" description="Helical" evidence="5">
    <location>
        <begin position="98"/>
        <end position="116"/>
    </location>
</feature>
<evidence type="ECO:0000256" key="2">
    <source>
        <dbReference type="ARBA" id="ARBA00022692"/>
    </source>
</evidence>
<dbReference type="GO" id="GO:0022857">
    <property type="term" value="F:transmembrane transporter activity"/>
    <property type="evidence" value="ECO:0000318"/>
    <property type="project" value="GO_Central"/>
</dbReference>
<dbReference type="HOGENOM" id="CLU_028365_4_1_1"/>
<evidence type="ECO:0000256" key="1">
    <source>
        <dbReference type="ARBA" id="ARBA00004141"/>
    </source>
</evidence>
<dbReference type="KEGG" id="dpx:DAPPUDRAFT_329199"/>
<sequence length="521" mass="57819">MVDDTEGNGIDLKKDGFLNKPLESNIFSKFRITVEPLGFLYLIANIIQSIVTPNLFLYKVCAVNFQVNATLCDPRSKINRNNTQLADRVQSYVSTLNIYGSLIDNIPSIFLILFLLPWSDKHGRKPLMIAPLIGHVLCSLSDITNYYIESLPAEYLLISTVFVGLTGGRGIYFMVLHRYIIDITTTEARTWRLSLLGGIVGISVPIGNLISAYIYASGGNIAIWGTALALYTVAFLYIIFFLEDSCGTSSIVESTDTQIIEKLKYGKLENMRLLPRVKESCVGILNNLILCFTETFKRRPGYKRACLSILMASMCILIFANANNGVGYLFTRKKFGWDAPDWAFYVTIASAASVCGTLILLPILSGYFKVRDGIIGVISLLANIGSNLTVAFAVSPLIMYLSSIGHFFSPLAGIIIRSIFSKTLSSDELSYAYSVLASIEAVVPLITSPSINLIYRATLSFFPGCIFLVRACTLVVLLVLFGILLLLIWKDSQLNQVHPFRHRDEKQTPLKRPITVQQLLD</sequence>
<feature type="transmembrane region" description="Helical" evidence="5">
    <location>
        <begin position="193"/>
        <end position="215"/>
    </location>
</feature>
<reference evidence="6 7" key="1">
    <citation type="journal article" date="2011" name="Science">
        <title>The ecoresponsive genome of Daphnia pulex.</title>
        <authorList>
            <person name="Colbourne J.K."/>
            <person name="Pfrender M.E."/>
            <person name="Gilbert D."/>
            <person name="Thomas W.K."/>
            <person name="Tucker A."/>
            <person name="Oakley T.H."/>
            <person name="Tokishita S."/>
            <person name="Aerts A."/>
            <person name="Arnold G.J."/>
            <person name="Basu M.K."/>
            <person name="Bauer D.J."/>
            <person name="Caceres C.E."/>
            <person name="Carmel L."/>
            <person name="Casola C."/>
            <person name="Choi J.H."/>
            <person name="Detter J.C."/>
            <person name="Dong Q."/>
            <person name="Dusheyko S."/>
            <person name="Eads B.D."/>
            <person name="Frohlich T."/>
            <person name="Geiler-Samerotte K.A."/>
            <person name="Gerlach D."/>
            <person name="Hatcher P."/>
            <person name="Jogdeo S."/>
            <person name="Krijgsveld J."/>
            <person name="Kriventseva E.V."/>
            <person name="Kultz D."/>
            <person name="Laforsch C."/>
            <person name="Lindquist E."/>
            <person name="Lopez J."/>
            <person name="Manak J.R."/>
            <person name="Muller J."/>
            <person name="Pangilinan J."/>
            <person name="Patwardhan R.P."/>
            <person name="Pitluck S."/>
            <person name="Pritham E.J."/>
            <person name="Rechtsteiner A."/>
            <person name="Rho M."/>
            <person name="Rogozin I.B."/>
            <person name="Sakarya O."/>
            <person name="Salamov A."/>
            <person name="Schaack S."/>
            <person name="Shapiro H."/>
            <person name="Shiga Y."/>
            <person name="Skalitzky C."/>
            <person name="Smith Z."/>
            <person name="Souvorov A."/>
            <person name="Sung W."/>
            <person name="Tang Z."/>
            <person name="Tsuchiya D."/>
            <person name="Tu H."/>
            <person name="Vos H."/>
            <person name="Wang M."/>
            <person name="Wolf Y.I."/>
            <person name="Yamagata H."/>
            <person name="Yamada T."/>
            <person name="Ye Y."/>
            <person name="Shaw J.R."/>
            <person name="Andrews J."/>
            <person name="Crease T.J."/>
            <person name="Tang H."/>
            <person name="Lucas S.M."/>
            <person name="Robertson H.M."/>
            <person name="Bork P."/>
            <person name="Koonin E.V."/>
            <person name="Zdobnov E.M."/>
            <person name="Grigoriev I.V."/>
            <person name="Lynch M."/>
            <person name="Boore J.L."/>
        </authorList>
    </citation>
    <scope>NUCLEOTIDE SEQUENCE [LARGE SCALE GENOMIC DNA]</scope>
</reference>
<feature type="transmembrane region" description="Helical" evidence="5">
    <location>
        <begin position="154"/>
        <end position="181"/>
    </location>
</feature>
<dbReference type="OrthoDB" id="3026777at2759"/>
<dbReference type="PANTHER" id="PTHR23507">
    <property type="entry name" value="ZGC:174356"/>
    <property type="match status" value="1"/>
</dbReference>